<name>A0ABW6AJN3_9BACT</name>
<reference evidence="5" key="1">
    <citation type="journal article" date="2019" name="Int. J. Syst. Evol. Microbiol.">
        <title>The Global Catalogue of Microorganisms (GCM) 10K type strain sequencing project: providing services to taxonomists for standard genome sequencing and annotation.</title>
        <authorList>
            <consortium name="The Broad Institute Genomics Platform"/>
            <consortium name="The Broad Institute Genome Sequencing Center for Infectious Disease"/>
            <person name="Wu L."/>
            <person name="Ma J."/>
        </authorList>
    </citation>
    <scope>NUCLEOTIDE SEQUENCE [LARGE SCALE GENOMIC DNA]</scope>
    <source>
        <strain evidence="5">KCTC 52490</strain>
    </source>
</reference>
<feature type="compositionally biased region" description="Low complexity" evidence="1">
    <location>
        <begin position="25"/>
        <end position="46"/>
    </location>
</feature>
<organism evidence="4 5">
    <name type="scientific">Spirosoma flavum</name>
    <dbReference type="NCBI Taxonomy" id="2048557"/>
    <lineage>
        <taxon>Bacteria</taxon>
        <taxon>Pseudomonadati</taxon>
        <taxon>Bacteroidota</taxon>
        <taxon>Cytophagia</taxon>
        <taxon>Cytophagales</taxon>
        <taxon>Cytophagaceae</taxon>
        <taxon>Spirosoma</taxon>
    </lineage>
</organism>
<gene>
    <name evidence="4" type="ORF">ACFS25_17240</name>
</gene>
<comment type="caution">
    <text evidence="4">The sequence shown here is derived from an EMBL/GenBank/DDBJ whole genome shotgun (WGS) entry which is preliminary data.</text>
</comment>
<keyword evidence="2" id="KW-0732">Signal</keyword>
<evidence type="ECO:0000256" key="1">
    <source>
        <dbReference type="SAM" id="MobiDB-lite"/>
    </source>
</evidence>
<dbReference type="Proteomes" id="UP001597512">
    <property type="component" value="Unassembled WGS sequence"/>
</dbReference>
<dbReference type="Pfam" id="PF13568">
    <property type="entry name" value="OMP_b-brl_2"/>
    <property type="match status" value="1"/>
</dbReference>
<evidence type="ECO:0000256" key="2">
    <source>
        <dbReference type="SAM" id="SignalP"/>
    </source>
</evidence>
<dbReference type="EMBL" id="JBHUOM010000019">
    <property type="protein sequence ID" value="MFD2935531.1"/>
    <property type="molecule type" value="Genomic_DNA"/>
</dbReference>
<accession>A0ABW6AJN3</accession>
<feature type="signal peptide" evidence="2">
    <location>
        <begin position="1"/>
        <end position="20"/>
    </location>
</feature>
<feature type="region of interest" description="Disordered" evidence="1">
    <location>
        <begin position="62"/>
        <end position="103"/>
    </location>
</feature>
<protein>
    <submittedName>
        <fullName evidence="4">Porin family protein</fullName>
    </submittedName>
</protein>
<evidence type="ECO:0000259" key="3">
    <source>
        <dbReference type="Pfam" id="PF13568"/>
    </source>
</evidence>
<proteinExistence type="predicted"/>
<evidence type="ECO:0000313" key="4">
    <source>
        <dbReference type="EMBL" id="MFD2935531.1"/>
    </source>
</evidence>
<feature type="compositionally biased region" description="Polar residues" evidence="1">
    <location>
        <begin position="76"/>
        <end position="103"/>
    </location>
</feature>
<sequence length="280" mass="29725">MKSLYSFLTFTLISVGLSVAQSQPSTNSTTSITNPTTTTVTSTSTNRQQDLYDEYHGITKKPAISASTPVRPESPRQANTPTPVQSTETASQPQRISSESNSSGVRIGVRGGITYPLFTEKLASVDPAVGFVGGLTFNFGGGTVSFQPEVNYTRYSTKNTDFGLNKYTESVDLLEVPLFLKISSGTYAGSRFFVNVGPYASYVLSTSIDGQKESLNGLKGRFGFGAALGVGAALKAGPGHVTVEVRGLYSLGNTESGFNTDSKTIFIQPTLGYIFPLGGR</sequence>
<dbReference type="InterPro" id="IPR025665">
    <property type="entry name" value="Beta-barrel_OMP_2"/>
</dbReference>
<dbReference type="RefSeq" id="WP_381503553.1">
    <property type="nucleotide sequence ID" value="NZ_JBHUOM010000019.1"/>
</dbReference>
<keyword evidence="5" id="KW-1185">Reference proteome</keyword>
<evidence type="ECO:0000313" key="5">
    <source>
        <dbReference type="Proteomes" id="UP001597512"/>
    </source>
</evidence>
<feature type="region of interest" description="Disordered" evidence="1">
    <location>
        <begin position="20"/>
        <end position="48"/>
    </location>
</feature>
<feature type="chain" id="PRO_5046913051" evidence="2">
    <location>
        <begin position="21"/>
        <end position="280"/>
    </location>
</feature>
<feature type="domain" description="Outer membrane protein beta-barrel" evidence="3">
    <location>
        <begin position="98"/>
        <end position="254"/>
    </location>
</feature>